<accession>A0A291B6Q0</accession>
<dbReference type="AlphaFoldDB" id="A0A291B6Q0"/>
<organism evidence="1 2">
    <name type="scientific">Candidatus Enterovibrio altilux</name>
    <dbReference type="NCBI Taxonomy" id="1927128"/>
    <lineage>
        <taxon>Bacteria</taxon>
        <taxon>Pseudomonadati</taxon>
        <taxon>Pseudomonadota</taxon>
        <taxon>Gammaproteobacteria</taxon>
        <taxon>Vibrionales</taxon>
        <taxon>Vibrionaceae</taxon>
        <taxon>Enterovibrio</taxon>
    </lineage>
</organism>
<dbReference type="Proteomes" id="UP000218160">
    <property type="component" value="Chromosome 1"/>
</dbReference>
<name>A0A291B6Q0_9GAMM</name>
<dbReference type="EMBL" id="CP020660">
    <property type="protein sequence ID" value="ATF08671.1"/>
    <property type="molecule type" value="Genomic_DNA"/>
</dbReference>
<keyword evidence="2" id="KW-1185">Reference proteome</keyword>
<dbReference type="KEGG" id="elux:BTN50_0127"/>
<evidence type="ECO:0000313" key="1">
    <source>
        <dbReference type="EMBL" id="ATF08671.1"/>
    </source>
</evidence>
<protein>
    <submittedName>
        <fullName evidence="1">Uncharacterized protein</fullName>
    </submittedName>
</protein>
<reference evidence="2" key="1">
    <citation type="submission" date="2017-04" db="EMBL/GenBank/DDBJ databases">
        <title>Genome evolution of the luminous symbionts of deep sea anglerfish.</title>
        <authorList>
            <person name="Hendry T.A."/>
        </authorList>
    </citation>
    <scope>NUCLEOTIDE SEQUENCE [LARGE SCALE GENOMIC DNA]</scope>
</reference>
<gene>
    <name evidence="1" type="ORF">BTN50_0127</name>
</gene>
<proteinExistence type="predicted"/>
<sequence length="41" mass="5101">MKWKVKKHETDGKHQVWHNLYLTWLSFLIRMQVANPNMIYD</sequence>
<evidence type="ECO:0000313" key="2">
    <source>
        <dbReference type="Proteomes" id="UP000218160"/>
    </source>
</evidence>